<dbReference type="InterPro" id="IPR029058">
    <property type="entry name" value="AB_hydrolase_fold"/>
</dbReference>
<dbReference type="Pfam" id="PF00561">
    <property type="entry name" value="Abhydrolase_1"/>
    <property type="match status" value="1"/>
</dbReference>
<dbReference type="AlphaFoldDB" id="A0A8J3K687"/>
<sequence length="271" mass="29568">MIPHPRTATRDIRLVDVGAYRVACDVTAGIDPTIVLLSGWGDTRDVWRQLVERLAPRQRVVAYDRAGVGDSRPRPDYQRRRTYRELADELMTLLEGLEITAPVILVAHSFGALVARMFTAAYPTNVAGLVLIDGSIDELCLHPGDFPPTDGPGEHATRLDYAASAATLAAAALPNVAAMVLSRTPGRWTGRYANPIWGVDARWTRHQASTAEALDTLWIRAHDAGHYVHHDAPDLAVFAIRAVVDAAVGRAPMADVDHEAAVVLRRPLAQR</sequence>
<keyword evidence="3" id="KW-1185">Reference proteome</keyword>
<dbReference type="PANTHER" id="PTHR43798:SF33">
    <property type="entry name" value="HYDROLASE, PUTATIVE (AFU_ORTHOLOGUE AFUA_2G14860)-RELATED"/>
    <property type="match status" value="1"/>
</dbReference>
<feature type="domain" description="AB hydrolase-1" evidence="1">
    <location>
        <begin position="32"/>
        <end position="143"/>
    </location>
</feature>
<dbReference type="GO" id="GO:0016020">
    <property type="term" value="C:membrane"/>
    <property type="evidence" value="ECO:0007669"/>
    <property type="project" value="TreeGrafter"/>
</dbReference>
<protein>
    <recommendedName>
        <fullName evidence="1">AB hydrolase-1 domain-containing protein</fullName>
    </recommendedName>
</protein>
<dbReference type="Gene3D" id="3.40.50.1820">
    <property type="entry name" value="alpha/beta hydrolase"/>
    <property type="match status" value="1"/>
</dbReference>
<dbReference type="InterPro" id="IPR050266">
    <property type="entry name" value="AB_hydrolase_sf"/>
</dbReference>
<dbReference type="InterPro" id="IPR000073">
    <property type="entry name" value="AB_hydrolase_1"/>
</dbReference>
<reference evidence="2 3" key="1">
    <citation type="submission" date="2021-01" db="EMBL/GenBank/DDBJ databases">
        <title>Whole genome shotgun sequence of Catellatospora chokoriensis NBRC 107358.</title>
        <authorList>
            <person name="Komaki H."/>
            <person name="Tamura T."/>
        </authorList>
    </citation>
    <scope>NUCLEOTIDE SEQUENCE [LARGE SCALE GENOMIC DNA]</scope>
    <source>
        <strain evidence="2 3">NBRC 107358</strain>
    </source>
</reference>
<evidence type="ECO:0000313" key="3">
    <source>
        <dbReference type="Proteomes" id="UP000619293"/>
    </source>
</evidence>
<evidence type="ECO:0000313" key="2">
    <source>
        <dbReference type="EMBL" id="GIF93916.1"/>
    </source>
</evidence>
<dbReference type="SUPFAM" id="SSF53474">
    <property type="entry name" value="alpha/beta-Hydrolases"/>
    <property type="match status" value="1"/>
</dbReference>
<evidence type="ECO:0000259" key="1">
    <source>
        <dbReference type="Pfam" id="PF00561"/>
    </source>
</evidence>
<dbReference type="GO" id="GO:0003824">
    <property type="term" value="F:catalytic activity"/>
    <property type="evidence" value="ECO:0007669"/>
    <property type="project" value="UniProtKB-ARBA"/>
</dbReference>
<dbReference type="RefSeq" id="WP_191841479.1">
    <property type="nucleotide sequence ID" value="NZ_BAAALB010000019.1"/>
</dbReference>
<accession>A0A8J3K687</accession>
<organism evidence="2 3">
    <name type="scientific">Catellatospora chokoriensis</name>
    <dbReference type="NCBI Taxonomy" id="310353"/>
    <lineage>
        <taxon>Bacteria</taxon>
        <taxon>Bacillati</taxon>
        <taxon>Actinomycetota</taxon>
        <taxon>Actinomycetes</taxon>
        <taxon>Micromonosporales</taxon>
        <taxon>Micromonosporaceae</taxon>
        <taxon>Catellatospora</taxon>
    </lineage>
</organism>
<dbReference type="Proteomes" id="UP000619293">
    <property type="component" value="Unassembled WGS sequence"/>
</dbReference>
<name>A0A8J3K687_9ACTN</name>
<dbReference type="PANTHER" id="PTHR43798">
    <property type="entry name" value="MONOACYLGLYCEROL LIPASE"/>
    <property type="match status" value="1"/>
</dbReference>
<gene>
    <name evidence="2" type="ORF">Cch02nite_73600</name>
</gene>
<proteinExistence type="predicted"/>
<comment type="caution">
    <text evidence="2">The sequence shown here is derived from an EMBL/GenBank/DDBJ whole genome shotgun (WGS) entry which is preliminary data.</text>
</comment>
<dbReference type="EMBL" id="BONG01000075">
    <property type="protein sequence ID" value="GIF93916.1"/>
    <property type="molecule type" value="Genomic_DNA"/>
</dbReference>